<dbReference type="Proteomes" id="UP000191672">
    <property type="component" value="Unassembled WGS sequence"/>
</dbReference>
<proteinExistence type="predicted"/>
<gene>
    <name evidence="3" type="ORF">PENANT_c022G08613</name>
</gene>
<dbReference type="EMBL" id="MDYN01000022">
    <property type="protein sequence ID" value="OQD82380.1"/>
    <property type="molecule type" value="Genomic_DNA"/>
</dbReference>
<keyword evidence="2" id="KW-0812">Transmembrane</keyword>
<dbReference type="STRING" id="416450.A0A1V6PZF0"/>
<comment type="caution">
    <text evidence="3">The sequence shown here is derived from an EMBL/GenBank/DDBJ whole genome shotgun (WGS) entry which is preliminary data.</text>
</comment>
<feature type="compositionally biased region" description="Low complexity" evidence="1">
    <location>
        <begin position="36"/>
        <end position="52"/>
    </location>
</feature>
<feature type="transmembrane region" description="Helical" evidence="2">
    <location>
        <begin position="133"/>
        <end position="154"/>
    </location>
</feature>
<reference evidence="4" key="1">
    <citation type="journal article" date="2017" name="Nat. Microbiol.">
        <title>Global analysis of biosynthetic gene clusters reveals vast potential of secondary metabolite production in Penicillium species.</title>
        <authorList>
            <person name="Nielsen J.C."/>
            <person name="Grijseels S."/>
            <person name="Prigent S."/>
            <person name="Ji B."/>
            <person name="Dainat J."/>
            <person name="Nielsen K.F."/>
            <person name="Frisvad J.C."/>
            <person name="Workman M."/>
            <person name="Nielsen J."/>
        </authorList>
    </citation>
    <scope>NUCLEOTIDE SEQUENCE [LARGE SCALE GENOMIC DNA]</scope>
    <source>
        <strain evidence="4">IBT 31811</strain>
    </source>
</reference>
<dbReference type="OrthoDB" id="4364855at2759"/>
<protein>
    <submittedName>
        <fullName evidence="3">Uncharacterized protein</fullName>
    </submittedName>
</protein>
<evidence type="ECO:0000256" key="2">
    <source>
        <dbReference type="SAM" id="Phobius"/>
    </source>
</evidence>
<feature type="compositionally biased region" description="Low complexity" evidence="1">
    <location>
        <begin position="218"/>
        <end position="237"/>
    </location>
</feature>
<evidence type="ECO:0000256" key="1">
    <source>
        <dbReference type="SAM" id="MobiDB-lite"/>
    </source>
</evidence>
<keyword evidence="2" id="KW-0472">Membrane</keyword>
<feature type="region of interest" description="Disordered" evidence="1">
    <location>
        <begin position="208"/>
        <end position="244"/>
    </location>
</feature>
<sequence length="330" mass="34995">MAASTETVAPDHALLSSILPSSEENFPAGEPVTALPPSSTSITETSAESSPTQEQITIVDQSTPWTPSTTTASQTTASTISTSSSSRPTLSTPAVYSTTISLAPEQTTDQTKSDTSISEPGSYSGGTSTKAKIAIAVPVSIIGLALIITLILFLTRRRRREKERHNLPPPYDMATSQTTAVSTQELMVSPKPQTPAAAVSLSRLPILNVPPSSAGGQSRDPTPSPSSTRRMSVSRVSGPNDSRTEIGVALAVPLDHQRSATEQDFRLPSRGTMQLARMPFDNSYAPDDDAVSEVSDLDGGRRDTEFDEVSDVSSFGTVSPVRGGERRQYR</sequence>
<name>A0A1V6PZF0_9EURO</name>
<feature type="compositionally biased region" description="Polar residues" evidence="1">
    <location>
        <begin position="95"/>
        <end position="127"/>
    </location>
</feature>
<evidence type="ECO:0000313" key="3">
    <source>
        <dbReference type="EMBL" id="OQD82380.1"/>
    </source>
</evidence>
<feature type="region of interest" description="Disordered" evidence="1">
    <location>
        <begin position="1"/>
        <end position="127"/>
    </location>
</feature>
<dbReference type="AlphaFoldDB" id="A0A1V6PZF0"/>
<organism evidence="3 4">
    <name type="scientific">Penicillium antarcticum</name>
    <dbReference type="NCBI Taxonomy" id="416450"/>
    <lineage>
        <taxon>Eukaryota</taxon>
        <taxon>Fungi</taxon>
        <taxon>Dikarya</taxon>
        <taxon>Ascomycota</taxon>
        <taxon>Pezizomycotina</taxon>
        <taxon>Eurotiomycetes</taxon>
        <taxon>Eurotiomycetidae</taxon>
        <taxon>Eurotiales</taxon>
        <taxon>Aspergillaceae</taxon>
        <taxon>Penicillium</taxon>
    </lineage>
</organism>
<feature type="compositionally biased region" description="Low complexity" evidence="1">
    <location>
        <begin position="62"/>
        <end position="94"/>
    </location>
</feature>
<feature type="region of interest" description="Disordered" evidence="1">
    <location>
        <begin position="280"/>
        <end position="330"/>
    </location>
</feature>
<accession>A0A1V6PZF0</accession>
<keyword evidence="2" id="KW-1133">Transmembrane helix</keyword>
<evidence type="ECO:0000313" key="4">
    <source>
        <dbReference type="Proteomes" id="UP000191672"/>
    </source>
</evidence>
<keyword evidence="4" id="KW-1185">Reference proteome</keyword>